<dbReference type="Gene3D" id="2.160.20.10">
    <property type="entry name" value="Single-stranded right-handed beta-helix, Pectin lyase-like"/>
    <property type="match status" value="1"/>
</dbReference>
<dbReference type="InterPro" id="IPR012334">
    <property type="entry name" value="Pectin_lyas_fold"/>
</dbReference>
<accession>A0ABW4FRW6</accession>
<sequence>MEGSSGGRRFAARAALALAAVVLAVAGVVVATDGVTFPSGPTGSGPTVTLAPAAAALDCTAAGPYEAPERGSVGVPAGLRLCPSEPLTIVVRGAVLDGWDVQGGILVDAADVVVRRSRVVGDGSMAYGISTTAAGSVRIEDVTLTGGFREAAVGGNRWSAERVEITRVNCDGAHVGDGSRLRNSTVHDFAAAPGQEVDALVLQGTGRDVVVEDNRVELGRGPGSAVLVAPERAGERADGPVEIRGNLLGGGVYTVRQDSPAASLTDLRITGNRFRRDAEEAPLRVAQRAVLEDNSYLDGGRLPDR</sequence>
<protein>
    <recommendedName>
        <fullName evidence="3">Right handed beta helix domain-containing protein</fullName>
    </recommendedName>
</protein>
<evidence type="ECO:0008006" key="3">
    <source>
        <dbReference type="Google" id="ProtNLM"/>
    </source>
</evidence>
<dbReference type="InterPro" id="IPR011050">
    <property type="entry name" value="Pectin_lyase_fold/virulence"/>
</dbReference>
<evidence type="ECO:0000313" key="2">
    <source>
        <dbReference type="Proteomes" id="UP001597145"/>
    </source>
</evidence>
<keyword evidence="2" id="KW-1185">Reference proteome</keyword>
<dbReference type="Proteomes" id="UP001597145">
    <property type="component" value="Unassembled WGS sequence"/>
</dbReference>
<dbReference type="SUPFAM" id="SSF51126">
    <property type="entry name" value="Pectin lyase-like"/>
    <property type="match status" value="1"/>
</dbReference>
<dbReference type="EMBL" id="JBHUCP010000023">
    <property type="protein sequence ID" value="MFD1533168.1"/>
    <property type="molecule type" value="Genomic_DNA"/>
</dbReference>
<comment type="caution">
    <text evidence="1">The sequence shown here is derived from an EMBL/GenBank/DDBJ whole genome shotgun (WGS) entry which is preliminary data.</text>
</comment>
<gene>
    <name evidence="1" type="ORF">ACFSCY_27455</name>
</gene>
<reference evidence="2" key="1">
    <citation type="journal article" date="2019" name="Int. J. Syst. Evol. Microbiol.">
        <title>The Global Catalogue of Microorganisms (GCM) 10K type strain sequencing project: providing services to taxonomists for standard genome sequencing and annotation.</title>
        <authorList>
            <consortium name="The Broad Institute Genomics Platform"/>
            <consortium name="The Broad Institute Genome Sequencing Center for Infectious Disease"/>
            <person name="Wu L."/>
            <person name="Ma J."/>
        </authorList>
    </citation>
    <scope>NUCLEOTIDE SEQUENCE [LARGE SCALE GENOMIC DNA]</scope>
    <source>
        <strain evidence="2">JCM 12165</strain>
    </source>
</reference>
<proteinExistence type="predicted"/>
<evidence type="ECO:0000313" key="1">
    <source>
        <dbReference type="EMBL" id="MFD1533168.1"/>
    </source>
</evidence>
<name>A0ABW4FRW6_9PSEU</name>
<organism evidence="1 2">
    <name type="scientific">Pseudonocardia aurantiaca</name>
    <dbReference type="NCBI Taxonomy" id="75290"/>
    <lineage>
        <taxon>Bacteria</taxon>
        <taxon>Bacillati</taxon>
        <taxon>Actinomycetota</taxon>
        <taxon>Actinomycetes</taxon>
        <taxon>Pseudonocardiales</taxon>
        <taxon>Pseudonocardiaceae</taxon>
        <taxon>Pseudonocardia</taxon>
    </lineage>
</organism>
<dbReference type="RefSeq" id="WP_343983553.1">
    <property type="nucleotide sequence ID" value="NZ_BAAAJG010000016.1"/>
</dbReference>